<dbReference type="Gene3D" id="1.10.3210.10">
    <property type="entry name" value="Hypothetical protein af1432"/>
    <property type="match status" value="2"/>
</dbReference>
<dbReference type="eggNOG" id="COG1896">
    <property type="taxonomic scope" value="Bacteria"/>
</dbReference>
<dbReference type="OrthoDB" id="9812744at2"/>
<gene>
    <name evidence="2" type="ordered locus">Nther_2075</name>
</gene>
<dbReference type="GO" id="GO:0016787">
    <property type="term" value="F:hydrolase activity"/>
    <property type="evidence" value="ECO:0007669"/>
    <property type="project" value="UniProtKB-KW"/>
</dbReference>
<accession>B2A751</accession>
<dbReference type="InParanoid" id="B2A751"/>
<protein>
    <submittedName>
        <fullName evidence="2">Hydrolase (HAD superfamily)</fullName>
    </submittedName>
</protein>
<dbReference type="Pfam" id="PF13023">
    <property type="entry name" value="HD_3"/>
    <property type="match status" value="1"/>
</dbReference>
<dbReference type="EMBL" id="CP001034">
    <property type="protein sequence ID" value="ACB85642.1"/>
    <property type="molecule type" value="Genomic_DNA"/>
</dbReference>
<dbReference type="AlphaFoldDB" id="B2A751"/>
<organism evidence="2 3">
    <name type="scientific">Natranaerobius thermophilus (strain ATCC BAA-1301 / DSM 18059 / JW/NM-WN-LF)</name>
    <dbReference type="NCBI Taxonomy" id="457570"/>
    <lineage>
        <taxon>Bacteria</taxon>
        <taxon>Bacillati</taxon>
        <taxon>Bacillota</taxon>
        <taxon>Clostridia</taxon>
        <taxon>Natranaerobiales</taxon>
        <taxon>Natranaerobiaceae</taxon>
        <taxon>Natranaerobius</taxon>
    </lineage>
</organism>
<dbReference type="Proteomes" id="UP000001683">
    <property type="component" value="Chromosome"/>
</dbReference>
<sequence length="396" mass="46783">MIKGELLETLFEAAHIQRWNDHLRPHNFTELDKQAHKMVLAYVIGKFEEQDKDARIDWSQLIEGGIFEFLQRIMLTDIKPPIYHKLMEESGRELNHWVYEQLKDILKPVAGDLNQKFEQYLFDDNYSSYEKKILRASHYLATNWEFNVIYQFNSHIYGVEETKNKIENELEDHYDLLGVQKLGLKNKTYNFIELVGQLRFQKRWANSPRVPETSVLGHMLLVAIFSYLFSLELSACDKRKYNNFFAGLYHDLPEVMTRDIISPVKKSVKGLDSLINDIEDRQLEEKILPLLPRKWHEELRYFLNDEFATKIFISDTTQKVSTDEINRFYNRYEFSPVDGELIKVADEISAYMEASQSIHHGISSKHLAEAKVELYKKYQHQIISGIELGALFDYFY</sequence>
<name>B2A751_NATTJ</name>
<evidence type="ECO:0000313" key="3">
    <source>
        <dbReference type="Proteomes" id="UP000001683"/>
    </source>
</evidence>
<dbReference type="RefSeq" id="WP_012448498.1">
    <property type="nucleotide sequence ID" value="NC_010718.1"/>
</dbReference>
<reference evidence="2 3" key="1">
    <citation type="submission" date="2008-04" db="EMBL/GenBank/DDBJ databases">
        <title>Complete sequence of chromosome of Natranaerobius thermophilus JW/NM-WN-LF.</title>
        <authorList>
            <consortium name="US DOE Joint Genome Institute"/>
            <person name="Copeland A."/>
            <person name="Lucas S."/>
            <person name="Lapidus A."/>
            <person name="Glavina del Rio T."/>
            <person name="Dalin E."/>
            <person name="Tice H."/>
            <person name="Bruce D."/>
            <person name="Goodwin L."/>
            <person name="Pitluck S."/>
            <person name="Chertkov O."/>
            <person name="Brettin T."/>
            <person name="Detter J.C."/>
            <person name="Han C."/>
            <person name="Kuske C.R."/>
            <person name="Schmutz J."/>
            <person name="Larimer F."/>
            <person name="Land M."/>
            <person name="Hauser L."/>
            <person name="Kyrpides N."/>
            <person name="Lykidis A."/>
            <person name="Mesbah N.M."/>
            <person name="Wiegel J."/>
        </authorList>
    </citation>
    <scope>NUCLEOTIDE SEQUENCE [LARGE SCALE GENOMIC DNA]</scope>
    <source>
        <strain evidence="3">ATCC BAA-1301 / DSM 18059 / JW/NM-WN-LF</strain>
    </source>
</reference>
<dbReference type="STRING" id="457570.Nther_2075"/>
<dbReference type="InterPro" id="IPR006674">
    <property type="entry name" value="HD_domain"/>
</dbReference>
<dbReference type="KEGG" id="nth:Nther_2075"/>
<evidence type="ECO:0000259" key="1">
    <source>
        <dbReference type="Pfam" id="PF13023"/>
    </source>
</evidence>
<proteinExistence type="predicted"/>
<evidence type="ECO:0000313" key="2">
    <source>
        <dbReference type="EMBL" id="ACB85642.1"/>
    </source>
</evidence>
<keyword evidence="2" id="KW-0378">Hydrolase</keyword>
<dbReference type="SUPFAM" id="SSF109604">
    <property type="entry name" value="HD-domain/PDEase-like"/>
    <property type="match status" value="2"/>
</dbReference>
<keyword evidence="3" id="KW-1185">Reference proteome</keyword>
<reference evidence="2 3" key="2">
    <citation type="journal article" date="2011" name="J. Bacteriol.">
        <title>Complete genome sequence of the anaerobic, halophilic alkalithermophile Natranaerobius thermophilus JW/NM-WN-LF.</title>
        <authorList>
            <person name="Zhao B."/>
            <person name="Mesbah N.M."/>
            <person name="Dalin E."/>
            <person name="Goodwin L."/>
            <person name="Nolan M."/>
            <person name="Pitluck S."/>
            <person name="Chertkov O."/>
            <person name="Brettin T.S."/>
            <person name="Han J."/>
            <person name="Larimer F.W."/>
            <person name="Land M.L."/>
            <person name="Hauser L."/>
            <person name="Kyrpides N."/>
            <person name="Wiegel J."/>
        </authorList>
    </citation>
    <scope>NUCLEOTIDE SEQUENCE [LARGE SCALE GENOMIC DNA]</scope>
    <source>
        <strain evidence="3">ATCC BAA-1301 / DSM 18059 / JW/NM-WN-LF</strain>
    </source>
</reference>
<dbReference type="HOGENOM" id="CLU_672030_0_0_9"/>
<feature type="domain" description="HD" evidence="1">
    <location>
        <begin position="195"/>
        <end position="370"/>
    </location>
</feature>